<sequence length="251" mass="27776">MVTDEKRSRETDYQLVDSITVAAFDVDARIFRTLWHSIVRTPKVALAAIQGDYSRYISPIRVLVALLGLQFAAAAIFGAPTSVTIESLSANMDPARLVDWLNGHDAASIDRAIEDSMSLMLWPIMIVSSLPYLILLKLYRPSLTLWTHLCLYLVPTNASTIIFILMLPAVLFAESMVGIALMAMLAAYFILTGWLIARFYSRSILGTVMRIGGLILLSPLTFIISAASQFLAASWILDNQFGLSLLDLFQP</sequence>
<feature type="transmembrane region" description="Helical" evidence="1">
    <location>
        <begin position="151"/>
        <end position="173"/>
    </location>
</feature>
<evidence type="ECO:0000313" key="3">
    <source>
        <dbReference type="Proteomes" id="UP000199759"/>
    </source>
</evidence>
<reference evidence="2 3" key="1">
    <citation type="submission" date="2016-10" db="EMBL/GenBank/DDBJ databases">
        <authorList>
            <person name="de Groot N.N."/>
        </authorList>
    </citation>
    <scope>NUCLEOTIDE SEQUENCE [LARGE SCALE GENOMIC DNA]</scope>
    <source>
        <strain evidence="2 3">DSM 16077</strain>
    </source>
</reference>
<protein>
    <recommendedName>
        <fullName evidence="4">Yip1 domain-containing protein</fullName>
    </recommendedName>
</protein>
<feature type="transmembrane region" description="Helical" evidence="1">
    <location>
        <begin position="120"/>
        <end position="139"/>
    </location>
</feature>
<feature type="transmembrane region" description="Helical" evidence="1">
    <location>
        <begin position="60"/>
        <end position="79"/>
    </location>
</feature>
<dbReference type="STRING" id="144026.SAMN04488568_10486"/>
<keyword evidence="1" id="KW-0812">Transmembrane</keyword>
<feature type="transmembrane region" description="Helical" evidence="1">
    <location>
        <begin position="179"/>
        <end position="200"/>
    </location>
</feature>
<keyword evidence="3" id="KW-1185">Reference proteome</keyword>
<dbReference type="EMBL" id="FNHG01000004">
    <property type="protein sequence ID" value="SDM03770.1"/>
    <property type="molecule type" value="Genomic_DNA"/>
</dbReference>
<evidence type="ECO:0000256" key="1">
    <source>
        <dbReference type="SAM" id="Phobius"/>
    </source>
</evidence>
<name>A0A1G9PYD4_9PROT</name>
<feature type="transmembrane region" description="Helical" evidence="1">
    <location>
        <begin position="212"/>
        <end position="237"/>
    </location>
</feature>
<gene>
    <name evidence="2" type="ORF">SAMN04488568_10486</name>
</gene>
<proteinExistence type="predicted"/>
<evidence type="ECO:0000313" key="2">
    <source>
        <dbReference type="EMBL" id="SDM03770.1"/>
    </source>
</evidence>
<evidence type="ECO:0008006" key="4">
    <source>
        <dbReference type="Google" id="ProtNLM"/>
    </source>
</evidence>
<keyword evidence="1" id="KW-0472">Membrane</keyword>
<accession>A0A1G9PYD4</accession>
<dbReference type="Proteomes" id="UP000199759">
    <property type="component" value="Unassembled WGS sequence"/>
</dbReference>
<dbReference type="AlphaFoldDB" id="A0A1G9PYD4"/>
<organism evidence="2 3">
    <name type="scientific">Maricaulis salignorans</name>
    <dbReference type="NCBI Taxonomy" id="144026"/>
    <lineage>
        <taxon>Bacteria</taxon>
        <taxon>Pseudomonadati</taxon>
        <taxon>Pseudomonadota</taxon>
        <taxon>Alphaproteobacteria</taxon>
        <taxon>Maricaulales</taxon>
        <taxon>Maricaulaceae</taxon>
        <taxon>Maricaulis</taxon>
    </lineage>
</organism>
<keyword evidence="1" id="KW-1133">Transmembrane helix</keyword>